<dbReference type="PANTHER" id="PTHR39206">
    <property type="entry name" value="SLL8004 PROTEIN"/>
    <property type="match status" value="1"/>
</dbReference>
<protein>
    <recommendedName>
        <fullName evidence="3">Zeta toxin domain-containing protein</fullName>
    </recommendedName>
</protein>
<evidence type="ECO:0000256" key="2">
    <source>
        <dbReference type="ARBA" id="ARBA00022840"/>
    </source>
</evidence>
<keyword evidence="2" id="KW-0067">ATP-binding</keyword>
<keyword evidence="4" id="KW-0614">Plasmid</keyword>
<dbReference type="InterPro" id="IPR010488">
    <property type="entry name" value="Zeta_toxin_domain"/>
</dbReference>
<sequence length="206" mass="22696">MLIVRLKKLEQPVFLIVAGPNGSGKSSVYANADLELEGRSVWIVNPDLLAGRISEVENKPLPEANLVAVQRIEAWIQSSISVHKTIGVETVLSTDKYRRLVEAAEAVGFAIWLFYTVLDSPERSIERIKLRVAKGGHDVPADKVRARYARSLDQLPWFLERADRAWIWDNSGATPKLIGEKQDGVIGLDENALAVVASAVKSIATE</sequence>
<dbReference type="PANTHER" id="PTHR39206:SF1">
    <property type="entry name" value="SLL8004 PROTEIN"/>
    <property type="match status" value="1"/>
</dbReference>
<geneLocation type="plasmid" evidence="4">
    <name>pTi_CFBP2692</name>
</geneLocation>
<feature type="domain" description="Zeta toxin" evidence="3">
    <location>
        <begin position="9"/>
        <end position="154"/>
    </location>
</feature>
<dbReference type="InterPro" id="IPR027417">
    <property type="entry name" value="P-loop_NTPase"/>
</dbReference>
<dbReference type="SUPFAM" id="SSF52540">
    <property type="entry name" value="P-loop containing nucleoside triphosphate hydrolases"/>
    <property type="match status" value="1"/>
</dbReference>
<dbReference type="Pfam" id="PF06414">
    <property type="entry name" value="Zeta_toxin"/>
    <property type="match status" value="1"/>
</dbReference>
<evidence type="ECO:0000259" key="3">
    <source>
        <dbReference type="Pfam" id="PF06414"/>
    </source>
</evidence>
<dbReference type="GO" id="GO:0005524">
    <property type="term" value="F:ATP binding"/>
    <property type="evidence" value="ECO:0007669"/>
    <property type="project" value="UniProtKB-KW"/>
</dbReference>
<name>A0A2Z2PDK6_RHIRH</name>
<organism evidence="4">
    <name type="scientific">Rhizobium rhizogenes</name>
    <name type="common">Agrobacterium rhizogenes</name>
    <dbReference type="NCBI Taxonomy" id="359"/>
    <lineage>
        <taxon>Bacteria</taxon>
        <taxon>Pseudomonadati</taxon>
        <taxon>Pseudomonadota</taxon>
        <taxon>Alphaproteobacteria</taxon>
        <taxon>Hyphomicrobiales</taxon>
        <taxon>Rhizobiaceae</taxon>
        <taxon>Rhizobium/Agrobacterium group</taxon>
        <taxon>Rhizobium</taxon>
    </lineage>
</organism>
<reference evidence="4" key="1">
    <citation type="submission" date="2016-10" db="EMBL/GenBank/DDBJ databases">
        <title>Agrobacterium Ti plasmids: Classification based on T-DNA and Vir regions organization.</title>
        <authorList>
            <person name="Nabi N."/>
            <person name="Vial L."/>
            <person name="Ben Hafsa A."/>
            <person name="Chapulliot D."/>
            <person name="Berard A."/>
            <person name="Chauveau A."/>
            <person name="Le Paslier M.-C."/>
            <person name="Harzallah Skhiri F."/>
            <person name="Brunel D."/>
            <person name="Nesme X."/>
            <person name="Chaouachi M."/>
        </authorList>
    </citation>
    <scope>NUCLEOTIDE SEQUENCE</scope>
    <source>
        <strain evidence="4">CFBP2692</strain>
        <plasmid evidence="4">pTi_CFBP2692</plasmid>
    </source>
</reference>
<dbReference type="AlphaFoldDB" id="A0A2Z2PDK6"/>
<keyword evidence="1" id="KW-0547">Nucleotide-binding</keyword>
<dbReference type="EMBL" id="KY000027">
    <property type="protein sequence ID" value="ASK41077.1"/>
    <property type="molecule type" value="Genomic_DNA"/>
</dbReference>
<dbReference type="GO" id="GO:0016301">
    <property type="term" value="F:kinase activity"/>
    <property type="evidence" value="ECO:0007669"/>
    <property type="project" value="InterPro"/>
</dbReference>
<proteinExistence type="predicted"/>
<accession>A0A2Z2PDK6</accession>
<evidence type="ECO:0000256" key="1">
    <source>
        <dbReference type="ARBA" id="ARBA00022741"/>
    </source>
</evidence>
<evidence type="ECO:0000313" key="4">
    <source>
        <dbReference type="EMBL" id="ASK41077.1"/>
    </source>
</evidence>
<dbReference type="Gene3D" id="3.40.50.300">
    <property type="entry name" value="P-loop containing nucleotide triphosphate hydrolases"/>
    <property type="match status" value="1"/>
</dbReference>
<dbReference type="RefSeq" id="WP_172690648.1">
    <property type="nucleotide sequence ID" value="NZ_KY000027.1"/>
</dbReference>